<feature type="compositionally biased region" description="Low complexity" evidence="4">
    <location>
        <begin position="407"/>
        <end position="418"/>
    </location>
</feature>
<dbReference type="PANTHER" id="PTHR10720">
    <property type="entry name" value="HEME OXYGENASE"/>
    <property type="match status" value="1"/>
</dbReference>
<gene>
    <name evidence="6" type="ORF">O9K51_08925</name>
</gene>
<keyword evidence="3" id="KW-0408">Iron</keyword>
<dbReference type="Proteomes" id="UP001163105">
    <property type="component" value="Unassembled WGS sequence"/>
</dbReference>
<name>A0AB34FH72_9HYPO</name>
<dbReference type="Gene3D" id="1.20.910.10">
    <property type="entry name" value="Heme oxygenase-like"/>
    <property type="match status" value="1"/>
</dbReference>
<comment type="caution">
    <text evidence="6">The sequence shown here is derived from an EMBL/GenBank/DDBJ whole genome shotgun (WGS) entry which is preliminary data.</text>
</comment>
<dbReference type="GO" id="GO:0046872">
    <property type="term" value="F:metal ion binding"/>
    <property type="evidence" value="ECO:0007669"/>
    <property type="project" value="UniProtKB-KW"/>
</dbReference>
<dbReference type="InterPro" id="IPR016053">
    <property type="entry name" value="Haem_Oase-like"/>
</dbReference>
<dbReference type="GO" id="GO:0004392">
    <property type="term" value="F:heme oxygenase (decyclizing) activity"/>
    <property type="evidence" value="ECO:0007669"/>
    <property type="project" value="InterPro"/>
</dbReference>
<dbReference type="InterPro" id="IPR002051">
    <property type="entry name" value="Haem_Oase"/>
</dbReference>
<evidence type="ECO:0000256" key="1">
    <source>
        <dbReference type="ARBA" id="ARBA00022617"/>
    </source>
</evidence>
<keyword evidence="7" id="KW-1185">Reference proteome</keyword>
<evidence type="ECO:0000256" key="4">
    <source>
        <dbReference type="SAM" id="MobiDB-lite"/>
    </source>
</evidence>
<dbReference type="SUPFAM" id="SSF48613">
    <property type="entry name" value="Heme oxygenase-like"/>
    <property type="match status" value="1"/>
</dbReference>
<feature type="region of interest" description="Disordered" evidence="4">
    <location>
        <begin position="75"/>
        <end position="126"/>
    </location>
</feature>
<evidence type="ECO:0000313" key="7">
    <source>
        <dbReference type="Proteomes" id="UP001163105"/>
    </source>
</evidence>
<keyword evidence="5" id="KW-0472">Membrane</keyword>
<evidence type="ECO:0000256" key="5">
    <source>
        <dbReference type="SAM" id="Phobius"/>
    </source>
</evidence>
<evidence type="ECO:0000313" key="6">
    <source>
        <dbReference type="EMBL" id="KAJ6438333.1"/>
    </source>
</evidence>
<feature type="compositionally biased region" description="Basic and acidic residues" evidence="4">
    <location>
        <begin position="99"/>
        <end position="110"/>
    </location>
</feature>
<proteinExistence type="predicted"/>
<keyword evidence="5" id="KW-1133">Transmembrane helix</keyword>
<dbReference type="InterPro" id="IPR016084">
    <property type="entry name" value="Haem_Oase-like_multi-hlx"/>
</dbReference>
<keyword evidence="5" id="KW-0812">Transmembrane</keyword>
<keyword evidence="1" id="KW-0349">Heme</keyword>
<sequence>MAAIPLDSFRADRPLAESIALATRAIHARLNKLIVSRLPLALPPRAADPAAFLTGLLHIAPIYETFEEEWQAIIDAPTPTTPSPPCPSASASASTSKDSLPDACDRDAPHFDSGSHPLPQDDGPRLHKPLVCDRMHSMLRHLYLPGLVRSERLRADIRAMTAWPDHVVEEQLQAVGGMGYLAEFLQHIRRAVMNKPHVLVAYSYIMFMALFAGGRFIRASLESAGEPFWAVEPSPARPTMRTSERRRKMAAKERRPHDLEDDDTMPGGNPDAGRPQQNMPLHFFHFDTPMDGEDLKREFKQRLVDSEALLTPREKRDIVQEAVCIFENVTLVVLQLDALFPDNHDAPQRATPRRQSSLHSLAMLLKSPLANRFRDSVAVTKQRKERSSSKRSSGHEESNCPIANPKLSADTSSAASLDGTVVPPSLPDGHVPTANFTGIELCPAFAKSVRFEKAPDMLVRSREMSADDSQPDVAEALKMVSRRLAESRMTQWVVVAAFGVIFLGAMLAGQRVIRVEMRSV</sequence>
<accession>A0AB34FH72</accession>
<evidence type="ECO:0000256" key="3">
    <source>
        <dbReference type="ARBA" id="ARBA00023004"/>
    </source>
</evidence>
<feature type="region of interest" description="Disordered" evidence="4">
    <location>
        <begin position="233"/>
        <end position="276"/>
    </location>
</feature>
<dbReference type="EMBL" id="JAQHRD010000008">
    <property type="protein sequence ID" value="KAJ6438333.1"/>
    <property type="molecule type" value="Genomic_DNA"/>
</dbReference>
<dbReference type="GO" id="GO:0006788">
    <property type="term" value="P:heme oxidation"/>
    <property type="evidence" value="ECO:0007669"/>
    <property type="project" value="InterPro"/>
</dbReference>
<keyword evidence="2" id="KW-0479">Metal-binding</keyword>
<feature type="transmembrane region" description="Helical" evidence="5">
    <location>
        <begin position="489"/>
        <end position="509"/>
    </location>
</feature>
<feature type="region of interest" description="Disordered" evidence="4">
    <location>
        <begin position="375"/>
        <end position="419"/>
    </location>
</feature>
<evidence type="ECO:0000256" key="2">
    <source>
        <dbReference type="ARBA" id="ARBA00022723"/>
    </source>
</evidence>
<dbReference type="AlphaFoldDB" id="A0AB34FH72"/>
<feature type="compositionally biased region" description="Basic and acidic residues" evidence="4">
    <location>
        <begin position="385"/>
        <end position="398"/>
    </location>
</feature>
<organism evidence="6 7">
    <name type="scientific">Purpureocillium lavendulum</name>
    <dbReference type="NCBI Taxonomy" id="1247861"/>
    <lineage>
        <taxon>Eukaryota</taxon>
        <taxon>Fungi</taxon>
        <taxon>Dikarya</taxon>
        <taxon>Ascomycota</taxon>
        <taxon>Pezizomycotina</taxon>
        <taxon>Sordariomycetes</taxon>
        <taxon>Hypocreomycetidae</taxon>
        <taxon>Hypocreales</taxon>
        <taxon>Ophiocordycipitaceae</taxon>
        <taxon>Purpureocillium</taxon>
    </lineage>
</organism>
<reference evidence="6" key="1">
    <citation type="submission" date="2023-01" db="EMBL/GenBank/DDBJ databases">
        <title>The growth and conidiation of Purpureocillium lavendulum are regulated by nitrogen source and histone H3K14 acetylation.</title>
        <authorList>
            <person name="Tang P."/>
            <person name="Han J."/>
            <person name="Zhang C."/>
            <person name="Tang P."/>
            <person name="Qi F."/>
            <person name="Zhang K."/>
            <person name="Liang L."/>
        </authorList>
    </citation>
    <scope>NUCLEOTIDE SEQUENCE</scope>
    <source>
        <strain evidence="6">YMF1.00683</strain>
    </source>
</reference>
<dbReference type="Pfam" id="PF01126">
    <property type="entry name" value="Heme_oxygenase"/>
    <property type="match status" value="1"/>
</dbReference>
<dbReference type="CDD" id="cd19165">
    <property type="entry name" value="HemeO"/>
    <property type="match status" value="1"/>
</dbReference>
<dbReference type="PANTHER" id="PTHR10720:SF0">
    <property type="entry name" value="HEME OXYGENASE"/>
    <property type="match status" value="1"/>
</dbReference>
<protein>
    <submittedName>
        <fullName evidence="6">Hem oxygenase-like, multi-helical</fullName>
    </submittedName>
</protein>